<dbReference type="InterPro" id="IPR001810">
    <property type="entry name" value="F-box_dom"/>
</dbReference>
<dbReference type="GO" id="GO:0005739">
    <property type="term" value="C:mitochondrion"/>
    <property type="evidence" value="ECO:0007669"/>
    <property type="project" value="InterPro"/>
</dbReference>
<keyword evidence="3" id="KW-1185">Reference proteome</keyword>
<dbReference type="GO" id="GO:0019005">
    <property type="term" value="C:SCF ubiquitin ligase complex"/>
    <property type="evidence" value="ECO:0007669"/>
    <property type="project" value="TreeGrafter"/>
</dbReference>
<dbReference type="PROSITE" id="PS50181">
    <property type="entry name" value="FBOX"/>
    <property type="match status" value="1"/>
</dbReference>
<evidence type="ECO:0000313" key="3">
    <source>
        <dbReference type="Proteomes" id="UP000838756"/>
    </source>
</evidence>
<evidence type="ECO:0000313" key="2">
    <source>
        <dbReference type="EMBL" id="CAH2245928.1"/>
    </source>
</evidence>
<dbReference type="Gene3D" id="1.20.58.70">
    <property type="match status" value="1"/>
</dbReference>
<dbReference type="SUPFAM" id="SSF46984">
    <property type="entry name" value="Smac/diablo"/>
    <property type="match status" value="1"/>
</dbReference>
<comment type="caution">
    <text evidence="2">The sequence shown here is derived from an EMBL/GenBank/DDBJ whole genome shotgun (WGS) entry which is preliminary data.</text>
</comment>
<organism evidence="2 3">
    <name type="scientific">Pararge aegeria aegeria</name>
    <dbReference type="NCBI Taxonomy" id="348720"/>
    <lineage>
        <taxon>Eukaryota</taxon>
        <taxon>Metazoa</taxon>
        <taxon>Ecdysozoa</taxon>
        <taxon>Arthropoda</taxon>
        <taxon>Hexapoda</taxon>
        <taxon>Insecta</taxon>
        <taxon>Pterygota</taxon>
        <taxon>Neoptera</taxon>
        <taxon>Endopterygota</taxon>
        <taxon>Lepidoptera</taxon>
        <taxon>Glossata</taxon>
        <taxon>Ditrysia</taxon>
        <taxon>Papilionoidea</taxon>
        <taxon>Nymphalidae</taxon>
        <taxon>Satyrinae</taxon>
        <taxon>Satyrini</taxon>
        <taxon>Parargina</taxon>
        <taxon>Pararge</taxon>
    </lineage>
</organism>
<gene>
    <name evidence="2" type="primary">jg27796</name>
    <name evidence="2" type="ORF">PAEG_LOCUS21244</name>
</gene>
<name>A0A8S4SBH7_9NEOP</name>
<sequence>MCSIIQLPLDILINILARLELRDLRNLMLTCRTFKNLILNENSLWRIICSRRLILQKKSEELSFSWYNKCRISYNWSKGIYRSKVIINHTVKYMPWLQMCSSQTWCLSVGSELRCYLLHKKYLISSLLWSVQVPTIKRDDVRTNDISRFIVKDDIIVCGNRDGCATVYKWENAKQKPNLLMHIKDSHDNGMVEVSAVEKMQDIIVTASNNCPYICFWDCRKVENNCYYNDKDCKTEYKLKNEIGCRSIAANDVQDKLALGLNGNSKPLLLDVNTGSFLMTSDTTRNVGQVIRDIQWHDGNCIAYVTHSGKLRFIDIRSSALVYEAWDPFQSSLYCLKTDSDRAVLVGSSEYSRCVLFDLRSTHVVQMYFTQKKSSPIYSLDFASSKLIAAADLGVACLNFNVNAATTQMKDFSNAQRFSSAKVIKIRNIAPVTLGLLTTVSCEDKKKKVDVTWNPDSLEHEFLIRQATTVTVNAATQLLTVTLVAVQDTSERLREALSKEICLVRQALEWGDDGTPPDHWDQLVAVRGSLCDLKHNLRNLFSYMDYAEKLATTAAEISYLSGNIAASDAICERIDHACRACNTQKQLTNILQQESLELQQQAIINAPHLEDKLKATDDIKKSVIK</sequence>
<dbReference type="GO" id="GO:0031146">
    <property type="term" value="P:SCF-dependent proteasomal ubiquitin-dependent protein catabolic process"/>
    <property type="evidence" value="ECO:0007669"/>
    <property type="project" value="TreeGrafter"/>
</dbReference>
<reference evidence="2" key="1">
    <citation type="submission" date="2022-03" db="EMBL/GenBank/DDBJ databases">
        <authorList>
            <person name="Lindestad O."/>
        </authorList>
    </citation>
    <scope>NUCLEOTIDE SEQUENCE</scope>
</reference>
<dbReference type="OrthoDB" id="435188at2759"/>
<evidence type="ECO:0000259" key="1">
    <source>
        <dbReference type="PROSITE" id="PS50181"/>
    </source>
</evidence>
<dbReference type="Gene3D" id="2.130.10.10">
    <property type="entry name" value="YVTN repeat-like/Quinoprotein amine dehydrogenase"/>
    <property type="match status" value="1"/>
</dbReference>
<dbReference type="Pfam" id="PF12937">
    <property type="entry name" value="F-box-like"/>
    <property type="match status" value="1"/>
</dbReference>
<dbReference type="PANTHER" id="PTHR14381">
    <property type="entry name" value="DACTYLIN"/>
    <property type="match status" value="1"/>
</dbReference>
<accession>A0A8S4SBH7</accession>
<dbReference type="GO" id="GO:0006915">
    <property type="term" value="P:apoptotic process"/>
    <property type="evidence" value="ECO:0007669"/>
    <property type="project" value="InterPro"/>
</dbReference>
<dbReference type="PANTHER" id="PTHR14381:SF1">
    <property type="entry name" value="F-BOX_WD REPEAT-CONTAINING PROTEIN 4"/>
    <property type="match status" value="1"/>
</dbReference>
<dbReference type="Proteomes" id="UP000838756">
    <property type="component" value="Unassembled WGS sequence"/>
</dbReference>
<dbReference type="AlphaFoldDB" id="A0A8S4SBH7"/>
<dbReference type="EMBL" id="CAKXAJ010025920">
    <property type="protein sequence ID" value="CAH2245928.1"/>
    <property type="molecule type" value="Genomic_DNA"/>
</dbReference>
<feature type="domain" description="F-box" evidence="1">
    <location>
        <begin position="1"/>
        <end position="48"/>
    </location>
</feature>
<protein>
    <submittedName>
        <fullName evidence="2">Jg27796 protein</fullName>
    </submittedName>
</protein>
<dbReference type="InterPro" id="IPR052301">
    <property type="entry name" value="SCF_F-box/WD-repeat"/>
</dbReference>
<dbReference type="Gene3D" id="1.20.1280.50">
    <property type="match status" value="1"/>
</dbReference>
<dbReference type="SUPFAM" id="SSF81383">
    <property type="entry name" value="F-box domain"/>
    <property type="match status" value="1"/>
</dbReference>
<proteinExistence type="predicted"/>
<dbReference type="SMART" id="SM00256">
    <property type="entry name" value="FBOX"/>
    <property type="match status" value="1"/>
</dbReference>
<dbReference type="InterPro" id="IPR036047">
    <property type="entry name" value="F-box-like_dom_sf"/>
</dbReference>
<dbReference type="InterPro" id="IPR009062">
    <property type="entry name" value="Smac/DIABLO-like_sf"/>
</dbReference>
<dbReference type="SUPFAM" id="SSF50978">
    <property type="entry name" value="WD40 repeat-like"/>
    <property type="match status" value="1"/>
</dbReference>
<dbReference type="InterPro" id="IPR015943">
    <property type="entry name" value="WD40/YVTN_repeat-like_dom_sf"/>
</dbReference>
<dbReference type="InterPro" id="IPR036322">
    <property type="entry name" value="WD40_repeat_dom_sf"/>
</dbReference>